<dbReference type="OrthoDB" id="24623at10239"/>
<protein>
    <submittedName>
        <fullName evidence="1">Uncharacterized protein</fullName>
    </submittedName>
</protein>
<dbReference type="RefSeq" id="YP_009274867.1">
    <property type="nucleotide sequence ID" value="NC_030920.1"/>
</dbReference>
<name>A0A120HUP2_9CAUD</name>
<dbReference type="GeneID" id="28801822"/>
<accession>A0A120HUP2</accession>
<keyword evidence="2" id="KW-1185">Reference proteome</keyword>
<proteinExistence type="predicted"/>
<evidence type="ECO:0000313" key="2">
    <source>
        <dbReference type="Proteomes" id="UP000204502"/>
    </source>
</evidence>
<evidence type="ECO:0000313" key="1">
    <source>
        <dbReference type="EMBL" id="AMB18743.1"/>
    </source>
</evidence>
<dbReference type="KEGG" id="vg:28801822"/>
<dbReference type="Proteomes" id="UP000204502">
    <property type="component" value="Segment"/>
</dbReference>
<reference evidence="1 2" key="1">
    <citation type="journal article" date="2016" name="Genome Announc.">
        <title>Complete Genome Sequence of Bacillus megaterium Bacteriophage Eldridge.</title>
        <authorList>
            <person name="Reveille A.M."/>
            <person name="Eldridge K.A."/>
            <person name="Temple L.M."/>
        </authorList>
    </citation>
    <scope>NUCLEOTIDE SEQUENCE [LARGE SCALE GENOMIC DNA]</scope>
</reference>
<dbReference type="EMBL" id="KU253712">
    <property type="protein sequence ID" value="AMB18743.1"/>
    <property type="molecule type" value="Genomic_DNA"/>
</dbReference>
<gene>
    <name evidence="1" type="ORF">Eldridge_0163</name>
</gene>
<organism evidence="1 2">
    <name type="scientific">Bacillus phage Eldridge</name>
    <dbReference type="NCBI Taxonomy" id="1776293"/>
    <lineage>
        <taxon>Viruses</taxon>
        <taxon>Duplodnaviria</taxon>
        <taxon>Heunggongvirae</taxon>
        <taxon>Uroviricota</taxon>
        <taxon>Caudoviricetes</taxon>
        <taxon>Herelleviridae</taxon>
        <taxon>Bastillevirinae</taxon>
        <taxon>Eldridgevirus</taxon>
        <taxon>Eldridgevirus eldridge</taxon>
    </lineage>
</organism>
<sequence length="109" mass="12848">MKIDAAKMYFVLMYLQQGGRVYYEGRSLVWLDNYVVREDEKQQWIINGFAIEVQSYKSTKDVGNPEACSTTSYLGHDMSFSQFVKWVNNMSPVEYNRIIRKLAENKEEK</sequence>